<protein>
    <submittedName>
        <fullName evidence="6">Kinase-like domain-containing protein</fullName>
    </submittedName>
</protein>
<keyword evidence="6" id="KW-0808">Transferase</keyword>
<feature type="compositionally biased region" description="Polar residues" evidence="4">
    <location>
        <begin position="288"/>
        <end position="301"/>
    </location>
</feature>
<dbReference type="InterPro" id="IPR008271">
    <property type="entry name" value="Ser/Thr_kinase_AS"/>
</dbReference>
<feature type="region of interest" description="Disordered" evidence="4">
    <location>
        <begin position="127"/>
        <end position="150"/>
    </location>
</feature>
<feature type="domain" description="Protein kinase" evidence="5">
    <location>
        <begin position="178"/>
        <end position="547"/>
    </location>
</feature>
<name>A0AAD7R062_9ASCO</name>
<feature type="compositionally biased region" description="Basic and acidic residues" evidence="4">
    <location>
        <begin position="71"/>
        <end position="80"/>
    </location>
</feature>
<dbReference type="EMBL" id="JARPMG010000002">
    <property type="protein sequence ID" value="KAJ8103067.1"/>
    <property type="molecule type" value="Genomic_DNA"/>
</dbReference>
<dbReference type="SUPFAM" id="SSF56112">
    <property type="entry name" value="Protein kinase-like (PK-like)"/>
    <property type="match status" value="2"/>
</dbReference>
<dbReference type="InterPro" id="IPR017441">
    <property type="entry name" value="Protein_kinase_ATP_BS"/>
</dbReference>
<keyword evidence="6" id="KW-0418">Kinase</keyword>
<dbReference type="GO" id="GO:0005829">
    <property type="term" value="C:cytosol"/>
    <property type="evidence" value="ECO:0007669"/>
    <property type="project" value="TreeGrafter"/>
</dbReference>
<dbReference type="GeneID" id="80884283"/>
<dbReference type="GO" id="GO:0005634">
    <property type="term" value="C:nucleus"/>
    <property type="evidence" value="ECO:0007669"/>
    <property type="project" value="TreeGrafter"/>
</dbReference>
<dbReference type="GO" id="GO:0035556">
    <property type="term" value="P:intracellular signal transduction"/>
    <property type="evidence" value="ECO:0007669"/>
    <property type="project" value="TreeGrafter"/>
</dbReference>
<feature type="compositionally biased region" description="Low complexity" evidence="4">
    <location>
        <begin position="30"/>
        <end position="49"/>
    </location>
</feature>
<evidence type="ECO:0000256" key="2">
    <source>
        <dbReference type="ARBA" id="ARBA00022840"/>
    </source>
</evidence>
<dbReference type="PANTHER" id="PTHR24346">
    <property type="entry name" value="MAP/MICROTUBULE AFFINITY-REGULATING KINASE"/>
    <property type="match status" value="1"/>
</dbReference>
<evidence type="ECO:0000313" key="6">
    <source>
        <dbReference type="EMBL" id="KAJ8103067.1"/>
    </source>
</evidence>
<evidence type="ECO:0000313" key="7">
    <source>
        <dbReference type="Proteomes" id="UP001217417"/>
    </source>
</evidence>
<dbReference type="Proteomes" id="UP001217417">
    <property type="component" value="Unassembled WGS sequence"/>
</dbReference>
<feature type="compositionally biased region" description="Acidic residues" evidence="4">
    <location>
        <begin position="307"/>
        <end position="337"/>
    </location>
</feature>
<evidence type="ECO:0000256" key="1">
    <source>
        <dbReference type="ARBA" id="ARBA00022741"/>
    </source>
</evidence>
<evidence type="ECO:0000256" key="3">
    <source>
        <dbReference type="PROSITE-ProRule" id="PRU10141"/>
    </source>
</evidence>
<dbReference type="SMART" id="SM00220">
    <property type="entry name" value="S_TKc"/>
    <property type="match status" value="1"/>
</dbReference>
<feature type="region of interest" description="Disordered" evidence="4">
    <location>
        <begin position="1"/>
        <end position="92"/>
    </location>
</feature>
<dbReference type="RefSeq" id="XP_056046517.1">
    <property type="nucleotide sequence ID" value="XM_056189117.1"/>
</dbReference>
<keyword evidence="7" id="KW-1185">Reference proteome</keyword>
<dbReference type="GO" id="GO:0045719">
    <property type="term" value="P:negative regulation of glycogen biosynthetic process"/>
    <property type="evidence" value="ECO:0007669"/>
    <property type="project" value="TreeGrafter"/>
</dbReference>
<dbReference type="InterPro" id="IPR011009">
    <property type="entry name" value="Kinase-like_dom_sf"/>
</dbReference>
<evidence type="ECO:0000256" key="4">
    <source>
        <dbReference type="SAM" id="MobiDB-lite"/>
    </source>
</evidence>
<reference evidence="6" key="1">
    <citation type="submission" date="2023-03" db="EMBL/GenBank/DDBJ databases">
        <title>Near-Complete genome sequence of Lipomyces tetrasporous NRRL Y-64009, an oleaginous yeast capable of growing on lignocellulosic hydrolysates.</title>
        <authorList>
            <consortium name="Lawrence Berkeley National Laboratory"/>
            <person name="Jagtap S.S."/>
            <person name="Liu J.-J."/>
            <person name="Walukiewicz H.E."/>
            <person name="Pangilinan J."/>
            <person name="Lipzen A."/>
            <person name="Ahrendt S."/>
            <person name="Koriabine M."/>
            <person name="Cobaugh K."/>
            <person name="Salamov A."/>
            <person name="Yoshinaga Y."/>
            <person name="Ng V."/>
            <person name="Daum C."/>
            <person name="Grigoriev I.V."/>
            <person name="Slininger P.J."/>
            <person name="Dien B.S."/>
            <person name="Jin Y.-S."/>
            <person name="Rao C.V."/>
        </authorList>
    </citation>
    <scope>NUCLEOTIDE SEQUENCE</scope>
    <source>
        <strain evidence="6">NRRL Y-64009</strain>
    </source>
</reference>
<gene>
    <name evidence="6" type="ORF">POJ06DRAFT_265926</name>
</gene>
<dbReference type="PROSITE" id="PS00107">
    <property type="entry name" value="PROTEIN_KINASE_ATP"/>
    <property type="match status" value="1"/>
</dbReference>
<dbReference type="Gene3D" id="3.30.200.20">
    <property type="entry name" value="Phosphorylase Kinase, domain 1"/>
    <property type="match status" value="1"/>
</dbReference>
<dbReference type="GO" id="GO:0004674">
    <property type="term" value="F:protein serine/threonine kinase activity"/>
    <property type="evidence" value="ECO:0007669"/>
    <property type="project" value="TreeGrafter"/>
</dbReference>
<proteinExistence type="predicted"/>
<dbReference type="Gene3D" id="1.10.510.10">
    <property type="entry name" value="Transferase(Phosphotransferase) domain 1"/>
    <property type="match status" value="1"/>
</dbReference>
<dbReference type="PANTHER" id="PTHR24346:SF72">
    <property type="entry name" value="CAMK PROTEIN KINASE"/>
    <property type="match status" value="1"/>
</dbReference>
<accession>A0AAD7R062</accession>
<evidence type="ECO:0000259" key="5">
    <source>
        <dbReference type="PROSITE" id="PS50011"/>
    </source>
</evidence>
<feature type="compositionally biased region" description="Acidic residues" evidence="4">
    <location>
        <begin position="344"/>
        <end position="353"/>
    </location>
</feature>
<keyword evidence="2 3" id="KW-0067">ATP-binding</keyword>
<feature type="compositionally biased region" description="Pro residues" evidence="4">
    <location>
        <begin position="13"/>
        <end position="29"/>
    </location>
</feature>
<sequence length="551" mass="63158">MYNSGSYFSQPLPSSPPPTQAYMQPPPQSRLPSLYYSSSTSGSSTFSSSPPRPTSPFISHPSFASYPHSENAYHRYDKHNPPPSLHHPPFQRQKAFFGTNPHLHAHIISHVAQKHVASHEYYASSVASSPTRRVEKENSGGTLKRRHMQKHVQKRKKIVVMCDKLNGYRLHPEFEMRYLLGDELGSGGFGFVMSATRYADSQEVAVKFIYREKIPRHSWVQDPVHGPIPTELYILLRTMQSPHPNIIRLIDYFADNEFFILVTELHGTPWSRNPRPQQQKREPLANLPVSQVQNVGTAFAQTTSSDTEVDDSEVDASMEDDSTDCDEDSYNSADDPDYVPPNSDEMDESADEEQEIEIEEEIRYASKRESHDLFEMIETRRNLTERQVRYMMRQLVDALWYLDSLNIYHRDIKDENVLVDDTLTIKLIDFGSAIVLPSSPPNTPTTPTTPRTQFSRFYGTLQYAPVEVLKSLPYDAEKCDVWGLGILLFTCLTGQTPFRSADDAISKEWDLRRMVSDECREFLGKCLEKDPERRATISQLAIERWWLVDLP</sequence>
<dbReference type="GO" id="GO:0005524">
    <property type="term" value="F:ATP binding"/>
    <property type="evidence" value="ECO:0007669"/>
    <property type="project" value="UniProtKB-UniRule"/>
</dbReference>
<dbReference type="InterPro" id="IPR000719">
    <property type="entry name" value="Prot_kinase_dom"/>
</dbReference>
<feature type="binding site" evidence="3">
    <location>
        <position position="207"/>
    </location>
    <ligand>
        <name>ATP</name>
        <dbReference type="ChEBI" id="CHEBI:30616"/>
    </ligand>
</feature>
<feature type="region of interest" description="Disordered" evidence="4">
    <location>
        <begin position="269"/>
        <end position="353"/>
    </location>
</feature>
<dbReference type="AlphaFoldDB" id="A0AAD7R062"/>
<dbReference type="PROSITE" id="PS50011">
    <property type="entry name" value="PROTEIN_KINASE_DOM"/>
    <property type="match status" value="1"/>
</dbReference>
<dbReference type="Pfam" id="PF00069">
    <property type="entry name" value="Pkinase"/>
    <property type="match status" value="2"/>
</dbReference>
<keyword evidence="1 3" id="KW-0547">Nucleotide-binding</keyword>
<organism evidence="6 7">
    <name type="scientific">Lipomyces tetrasporus</name>
    <dbReference type="NCBI Taxonomy" id="54092"/>
    <lineage>
        <taxon>Eukaryota</taxon>
        <taxon>Fungi</taxon>
        <taxon>Dikarya</taxon>
        <taxon>Ascomycota</taxon>
        <taxon>Saccharomycotina</taxon>
        <taxon>Lipomycetes</taxon>
        <taxon>Lipomycetales</taxon>
        <taxon>Lipomycetaceae</taxon>
        <taxon>Lipomyces</taxon>
    </lineage>
</organism>
<dbReference type="PROSITE" id="PS00108">
    <property type="entry name" value="PROTEIN_KINASE_ST"/>
    <property type="match status" value="1"/>
</dbReference>
<comment type="caution">
    <text evidence="6">The sequence shown here is derived from an EMBL/GenBank/DDBJ whole genome shotgun (WGS) entry which is preliminary data.</text>
</comment>